<dbReference type="OrthoDB" id="277501at2"/>
<organism evidence="2 3">
    <name type="scientific">Gimesia fumaroli</name>
    <dbReference type="NCBI Taxonomy" id="2527976"/>
    <lineage>
        <taxon>Bacteria</taxon>
        <taxon>Pseudomonadati</taxon>
        <taxon>Planctomycetota</taxon>
        <taxon>Planctomycetia</taxon>
        <taxon>Planctomycetales</taxon>
        <taxon>Planctomycetaceae</taxon>
        <taxon>Gimesia</taxon>
    </lineage>
</organism>
<protein>
    <recommendedName>
        <fullName evidence="1">DUF695 domain-containing protein</fullName>
    </recommendedName>
</protein>
<name>A0A518II74_9PLAN</name>
<evidence type="ECO:0000259" key="1">
    <source>
        <dbReference type="Pfam" id="PF05117"/>
    </source>
</evidence>
<sequence length="150" mass="17601">MSEEYRVVIPDEVFAVLEWTEDDLPAICVVNQSLANFDPKIVFAWHLSIIVDCAELADNGMPTLDENVILDQIGDHFDENIKADGNALFLARITWNGTRQFLYRVYDPKVVNAFLTDIIQNDKHIRPFDFRMELDKDWEFANYYLKHWET</sequence>
<evidence type="ECO:0000313" key="3">
    <source>
        <dbReference type="Proteomes" id="UP000318313"/>
    </source>
</evidence>
<accession>A0A518II74</accession>
<dbReference type="EMBL" id="CP037452">
    <property type="protein sequence ID" value="QDV52794.1"/>
    <property type="molecule type" value="Genomic_DNA"/>
</dbReference>
<dbReference type="Pfam" id="PF05117">
    <property type="entry name" value="DUF695"/>
    <property type="match status" value="1"/>
</dbReference>
<reference evidence="2 3" key="1">
    <citation type="submission" date="2019-03" db="EMBL/GenBank/DDBJ databases">
        <title>Deep-cultivation of Planctomycetes and their phenomic and genomic characterization uncovers novel biology.</title>
        <authorList>
            <person name="Wiegand S."/>
            <person name="Jogler M."/>
            <person name="Boedeker C."/>
            <person name="Pinto D."/>
            <person name="Vollmers J."/>
            <person name="Rivas-Marin E."/>
            <person name="Kohn T."/>
            <person name="Peeters S.H."/>
            <person name="Heuer A."/>
            <person name="Rast P."/>
            <person name="Oberbeckmann S."/>
            <person name="Bunk B."/>
            <person name="Jeske O."/>
            <person name="Meyerdierks A."/>
            <person name="Storesund J.E."/>
            <person name="Kallscheuer N."/>
            <person name="Luecker S."/>
            <person name="Lage O.M."/>
            <person name="Pohl T."/>
            <person name="Merkel B.J."/>
            <person name="Hornburger P."/>
            <person name="Mueller R.-W."/>
            <person name="Bruemmer F."/>
            <person name="Labrenz M."/>
            <person name="Spormann A.M."/>
            <person name="Op den Camp H."/>
            <person name="Overmann J."/>
            <person name="Amann R."/>
            <person name="Jetten M.S.M."/>
            <person name="Mascher T."/>
            <person name="Medema M.H."/>
            <person name="Devos D.P."/>
            <person name="Kaster A.-K."/>
            <person name="Ovreas L."/>
            <person name="Rohde M."/>
            <person name="Galperin M.Y."/>
            <person name="Jogler C."/>
        </authorList>
    </citation>
    <scope>NUCLEOTIDE SEQUENCE [LARGE SCALE GENOMIC DNA]</scope>
    <source>
        <strain evidence="2 3">Enr17</strain>
    </source>
</reference>
<keyword evidence="3" id="KW-1185">Reference proteome</keyword>
<dbReference type="KEGG" id="gfm:Enr17x_48620"/>
<evidence type="ECO:0000313" key="2">
    <source>
        <dbReference type="EMBL" id="QDV52794.1"/>
    </source>
</evidence>
<dbReference type="AlphaFoldDB" id="A0A518II74"/>
<dbReference type="InterPro" id="IPR016097">
    <property type="entry name" value="DUF695"/>
</dbReference>
<dbReference type="RefSeq" id="WP_145312071.1">
    <property type="nucleotide sequence ID" value="NZ_CP037452.1"/>
</dbReference>
<proteinExistence type="predicted"/>
<feature type="domain" description="DUF695" evidence="1">
    <location>
        <begin position="22"/>
        <end position="140"/>
    </location>
</feature>
<gene>
    <name evidence="2" type="ORF">Enr17x_48620</name>
</gene>
<dbReference type="Proteomes" id="UP000318313">
    <property type="component" value="Chromosome"/>
</dbReference>